<dbReference type="InterPro" id="IPR052712">
    <property type="entry name" value="Acid_resist_chaperone_HdeD"/>
</dbReference>
<dbReference type="Proteomes" id="UP000011607">
    <property type="component" value="Unassembled WGS sequence"/>
</dbReference>
<keyword evidence="1" id="KW-1133">Transmembrane helix</keyword>
<proteinExistence type="predicted"/>
<sequence>MSPILTSTSTADPTNYSLERGWRTLAIAGGVVGLLGLLAIAAPFVTGVSVTLLLGAVLVAGGIVHGAHAVTARGWRGQLWQATLGVVSIVAGLILLANPVLGLASLTVLAIAYLLVDGVAELWLGVRSGMADQPGRRAIAASGALSVVLAVLLWAAFPADAAWAVGTLVGVALFVTGISMAAVAVAGRDAAAKTPSATEPRRA</sequence>
<feature type="transmembrane region" description="Helical" evidence="1">
    <location>
        <begin position="21"/>
        <end position="42"/>
    </location>
</feature>
<keyword evidence="3" id="KW-1185">Reference proteome</keyword>
<dbReference type="GO" id="GO:0005886">
    <property type="term" value="C:plasma membrane"/>
    <property type="evidence" value="ECO:0007669"/>
    <property type="project" value="TreeGrafter"/>
</dbReference>
<dbReference type="RefSeq" id="WP_006674129.1">
    <property type="nucleotide sequence ID" value="NZ_AOMA01000167.1"/>
</dbReference>
<name>M0LBZ9_9EURY</name>
<dbReference type="STRING" id="1227454.C446_16215"/>
<dbReference type="eggNOG" id="arCOG10041">
    <property type="taxonomic scope" value="Archaea"/>
</dbReference>
<protein>
    <recommendedName>
        <fullName evidence="4">HdeD family acid-resistance protein</fullName>
    </recommendedName>
</protein>
<evidence type="ECO:0008006" key="4">
    <source>
        <dbReference type="Google" id="ProtNLM"/>
    </source>
</evidence>
<accession>M0LBZ9</accession>
<dbReference type="AlphaFoldDB" id="M0LBZ9"/>
<dbReference type="OrthoDB" id="163497at2157"/>
<keyword evidence="1" id="KW-0812">Transmembrane</keyword>
<evidence type="ECO:0000313" key="2">
    <source>
        <dbReference type="EMBL" id="EMA31101.1"/>
    </source>
</evidence>
<dbReference type="InterPro" id="IPR005325">
    <property type="entry name" value="DUF308_memb"/>
</dbReference>
<evidence type="ECO:0000256" key="1">
    <source>
        <dbReference type="SAM" id="Phobius"/>
    </source>
</evidence>
<reference evidence="2 3" key="1">
    <citation type="journal article" date="2014" name="PLoS Genet.">
        <title>Phylogenetically driven sequencing of extremely halophilic archaea reveals strategies for static and dynamic osmo-response.</title>
        <authorList>
            <person name="Becker E.A."/>
            <person name="Seitzer P.M."/>
            <person name="Tritt A."/>
            <person name="Larsen D."/>
            <person name="Krusor M."/>
            <person name="Yao A.I."/>
            <person name="Wu D."/>
            <person name="Madern D."/>
            <person name="Eisen J.A."/>
            <person name="Darling A.E."/>
            <person name="Facciotti M.T."/>
        </authorList>
    </citation>
    <scope>NUCLEOTIDE SEQUENCE [LARGE SCALE GENOMIC DNA]</scope>
    <source>
        <strain evidence="2 3">JCM 10879</strain>
    </source>
</reference>
<organism evidence="2 3">
    <name type="scientific">Halobiforma nitratireducens JCM 10879</name>
    <dbReference type="NCBI Taxonomy" id="1227454"/>
    <lineage>
        <taxon>Archaea</taxon>
        <taxon>Methanobacteriati</taxon>
        <taxon>Methanobacteriota</taxon>
        <taxon>Stenosarchaea group</taxon>
        <taxon>Halobacteria</taxon>
        <taxon>Halobacteriales</taxon>
        <taxon>Natrialbaceae</taxon>
        <taxon>Halobiforma</taxon>
    </lineage>
</organism>
<keyword evidence="1" id="KW-0472">Membrane</keyword>
<dbReference type="Pfam" id="PF03729">
    <property type="entry name" value="DUF308"/>
    <property type="match status" value="1"/>
</dbReference>
<feature type="transmembrane region" description="Helical" evidence="1">
    <location>
        <begin position="163"/>
        <end position="186"/>
    </location>
</feature>
<feature type="transmembrane region" description="Helical" evidence="1">
    <location>
        <begin position="79"/>
        <end position="97"/>
    </location>
</feature>
<dbReference type="PATRIC" id="fig|1227454.3.peg.3323"/>
<dbReference type="PANTHER" id="PTHR34989">
    <property type="entry name" value="PROTEIN HDED"/>
    <property type="match status" value="1"/>
</dbReference>
<feature type="transmembrane region" description="Helical" evidence="1">
    <location>
        <begin position="48"/>
        <end position="67"/>
    </location>
</feature>
<feature type="transmembrane region" description="Helical" evidence="1">
    <location>
        <begin position="138"/>
        <end position="157"/>
    </location>
</feature>
<dbReference type="PANTHER" id="PTHR34989:SF1">
    <property type="entry name" value="PROTEIN HDED"/>
    <property type="match status" value="1"/>
</dbReference>
<feature type="transmembrane region" description="Helical" evidence="1">
    <location>
        <begin position="103"/>
        <end position="126"/>
    </location>
</feature>
<gene>
    <name evidence="2" type="ORF">C446_16215</name>
</gene>
<dbReference type="EMBL" id="AOMA01000167">
    <property type="protein sequence ID" value="EMA31101.1"/>
    <property type="molecule type" value="Genomic_DNA"/>
</dbReference>
<comment type="caution">
    <text evidence="2">The sequence shown here is derived from an EMBL/GenBank/DDBJ whole genome shotgun (WGS) entry which is preliminary data.</text>
</comment>
<evidence type="ECO:0000313" key="3">
    <source>
        <dbReference type="Proteomes" id="UP000011607"/>
    </source>
</evidence>